<dbReference type="RefSeq" id="WP_354369143.1">
    <property type="nucleotide sequence ID" value="NZ_JBEPMA010000015.1"/>
</dbReference>
<keyword evidence="12" id="KW-1185">Reference proteome</keyword>
<evidence type="ECO:0000259" key="10">
    <source>
        <dbReference type="Pfam" id="PF20979"/>
    </source>
</evidence>
<feature type="binding site" evidence="8">
    <location>
        <position position="124"/>
    </location>
    <ligand>
        <name>ATP</name>
        <dbReference type="ChEBI" id="CHEBI:30616"/>
    </ligand>
</feature>
<dbReference type="PROSITE" id="PS00565">
    <property type="entry name" value="ARGININOSUCCIN_SYN_2"/>
    <property type="match status" value="1"/>
</dbReference>
<dbReference type="NCBIfam" id="NF001770">
    <property type="entry name" value="PRK00509.1"/>
    <property type="match status" value="1"/>
</dbReference>
<dbReference type="InterPro" id="IPR023434">
    <property type="entry name" value="Arginosuc_synth_type_1_subfam"/>
</dbReference>
<feature type="binding site" evidence="8">
    <location>
        <position position="281"/>
    </location>
    <ligand>
        <name>L-citrulline</name>
        <dbReference type="ChEBI" id="CHEBI:57743"/>
    </ligand>
</feature>
<dbReference type="EC" id="6.3.4.5" evidence="2 8"/>
<dbReference type="InterPro" id="IPR014729">
    <property type="entry name" value="Rossmann-like_a/b/a_fold"/>
</dbReference>
<evidence type="ECO:0000313" key="12">
    <source>
        <dbReference type="Proteomes" id="UP001549162"/>
    </source>
</evidence>
<feature type="domain" description="Arginosuccinate synthase-like N-terminal" evidence="9">
    <location>
        <begin position="12"/>
        <end position="173"/>
    </location>
</feature>
<organism evidence="11 12">
    <name type="scientific">Peptoniphilus olsenii</name>
    <dbReference type="NCBI Taxonomy" id="411570"/>
    <lineage>
        <taxon>Bacteria</taxon>
        <taxon>Bacillati</taxon>
        <taxon>Bacillota</taxon>
        <taxon>Tissierellia</taxon>
        <taxon>Tissierellales</taxon>
        <taxon>Peptoniphilaceae</taxon>
        <taxon>Peptoniphilus</taxon>
    </lineage>
</organism>
<dbReference type="PANTHER" id="PTHR11587">
    <property type="entry name" value="ARGININOSUCCINATE SYNTHASE"/>
    <property type="match status" value="1"/>
</dbReference>
<dbReference type="Proteomes" id="UP001549162">
    <property type="component" value="Unassembled WGS sequence"/>
</dbReference>
<keyword evidence="6 8" id="KW-0547">Nucleotide-binding</keyword>
<feature type="binding site" evidence="8">
    <location>
        <position position="192"/>
    </location>
    <ligand>
        <name>L-citrulline</name>
        <dbReference type="ChEBI" id="CHEBI:57743"/>
    </ligand>
</feature>
<feature type="binding site" evidence="8">
    <location>
        <position position="131"/>
    </location>
    <ligand>
        <name>L-aspartate</name>
        <dbReference type="ChEBI" id="CHEBI:29991"/>
    </ligand>
</feature>
<dbReference type="InterPro" id="IPR048267">
    <property type="entry name" value="Arginosuc_syn_N"/>
</dbReference>
<evidence type="ECO:0000313" key="11">
    <source>
        <dbReference type="EMBL" id="MET3618107.1"/>
    </source>
</evidence>
<dbReference type="InterPro" id="IPR048268">
    <property type="entry name" value="Arginosuc_syn_C"/>
</dbReference>
<dbReference type="Pfam" id="PF00764">
    <property type="entry name" value="Arginosuc_synth"/>
    <property type="match status" value="1"/>
</dbReference>
<dbReference type="PANTHER" id="PTHR11587:SF2">
    <property type="entry name" value="ARGININOSUCCINATE SYNTHASE"/>
    <property type="match status" value="1"/>
</dbReference>
<evidence type="ECO:0000256" key="4">
    <source>
        <dbReference type="ARBA" id="ARBA00022598"/>
    </source>
</evidence>
<evidence type="ECO:0000256" key="8">
    <source>
        <dbReference type="HAMAP-Rule" id="MF_00005"/>
    </source>
</evidence>
<comment type="pathway">
    <text evidence="1 8">Amino-acid biosynthesis; L-arginine biosynthesis; L-arginine from L-ornithine and carbamoyl phosphate: step 2/3.</text>
</comment>
<feature type="domain" description="Arginosuccinate synthase C-terminal" evidence="10">
    <location>
        <begin position="182"/>
        <end position="400"/>
    </location>
</feature>
<protein>
    <recommendedName>
        <fullName evidence="2 8">Argininosuccinate synthase</fullName>
        <ecNumber evidence="2 8">6.3.4.5</ecNumber>
    </recommendedName>
    <alternativeName>
        <fullName evidence="8">Citrulline--aspartate ligase</fullName>
    </alternativeName>
</protein>
<evidence type="ECO:0000256" key="7">
    <source>
        <dbReference type="ARBA" id="ARBA00022840"/>
    </source>
</evidence>
<proteinExistence type="inferred from homology"/>
<comment type="similarity">
    <text evidence="8">Belongs to the argininosuccinate synthase family. Type 1 subfamily.</text>
</comment>
<sequence>MEDKMKNLKLKKVILAYSGGLDTSVMISWLKENYGCEVIAVSGDVGQEQELIGLHEKAIATGASKLYIEDIKEEFVEDFVFNTLKAGAKYENQYLLGTAFARPIIARRIVEIAHKEGADAIVHGCTGKGNDQVRFETTIRHFDPDIKIIVPWRFWEIKSREDEEEYAAKRNIPINKNNGSAYSEDTNLWHISHEGLEIENPENSLEYDNFLTFCKNYKDAKNEAEELEIEFHKGIPVAINGNEMKGIDIIKYLNKIGGEHAIGIDDIIENRITGIKVRGVYENPAGAILYKAHEILESITLDGDTLKFKQILALKYANEVYRGLWYSKLRKSLQAFVDETQERVTGKVKLKLFKGNIIPNGVSSKYSLHSEEFATFGEDGVYDQYDSQGFVNLFALPQKIEAIQKRKNEW</sequence>
<feature type="binding site" evidence="8">
    <location>
        <begin position="16"/>
        <end position="24"/>
    </location>
    <ligand>
        <name>ATP</name>
        <dbReference type="ChEBI" id="CHEBI:30616"/>
    </ligand>
</feature>
<comment type="caution">
    <text evidence="11">The sequence shown here is derived from an EMBL/GenBank/DDBJ whole genome shotgun (WGS) entry which is preliminary data.</text>
</comment>
<gene>
    <name evidence="8" type="primary">argG</name>
    <name evidence="11" type="ORF">ABID14_001742</name>
</gene>
<evidence type="ECO:0000256" key="1">
    <source>
        <dbReference type="ARBA" id="ARBA00004967"/>
    </source>
</evidence>
<accession>A0ABV2JBD6</accession>
<feature type="binding site" evidence="8">
    <location>
        <position position="126"/>
    </location>
    <ligand>
        <name>L-aspartate</name>
        <dbReference type="ChEBI" id="CHEBI:29991"/>
    </ligand>
</feature>
<reference evidence="11 12" key="1">
    <citation type="submission" date="2024-06" db="EMBL/GenBank/DDBJ databases">
        <title>Genomic Encyclopedia of Type Strains, Phase IV (KMG-IV): sequencing the most valuable type-strain genomes for metagenomic binning, comparative biology and taxonomic classification.</title>
        <authorList>
            <person name="Goeker M."/>
        </authorList>
    </citation>
    <scope>NUCLEOTIDE SEQUENCE [LARGE SCALE GENOMIC DNA]</scope>
    <source>
        <strain evidence="11 12">DSM 21460</strain>
    </source>
</reference>
<dbReference type="SUPFAM" id="SSF69864">
    <property type="entry name" value="Argininosuccinate synthetase, C-terminal domain"/>
    <property type="match status" value="1"/>
</dbReference>
<name>A0ABV2JBD6_9FIRM</name>
<feature type="binding site" evidence="8">
    <location>
        <position position="130"/>
    </location>
    <ligand>
        <name>L-aspartate</name>
        <dbReference type="ChEBI" id="CHEBI:29991"/>
    </ligand>
</feature>
<dbReference type="InterPro" id="IPR018223">
    <property type="entry name" value="Arginosuc_synth_CS"/>
</dbReference>
<keyword evidence="3 8" id="KW-0055">Arginine biosynthesis</keyword>
<feature type="binding site" evidence="8">
    <location>
        <position position="269"/>
    </location>
    <ligand>
        <name>L-citrulline</name>
        <dbReference type="ChEBI" id="CHEBI:57743"/>
    </ligand>
</feature>
<evidence type="ECO:0000256" key="2">
    <source>
        <dbReference type="ARBA" id="ARBA00012286"/>
    </source>
</evidence>
<dbReference type="Gene3D" id="1.20.5.470">
    <property type="entry name" value="Single helix bin"/>
    <property type="match status" value="1"/>
</dbReference>
<comment type="caution">
    <text evidence="8">Lacks conserved residue(s) required for the propagation of feature annotation.</text>
</comment>
<dbReference type="PROSITE" id="PS00564">
    <property type="entry name" value="ARGININOSUCCIN_SYN_1"/>
    <property type="match status" value="1"/>
</dbReference>
<keyword evidence="7 8" id="KW-0067">ATP-binding</keyword>
<comment type="subunit">
    <text evidence="8">Homotetramer.</text>
</comment>
<dbReference type="SUPFAM" id="SSF52402">
    <property type="entry name" value="Adenine nucleotide alpha hydrolases-like"/>
    <property type="match status" value="1"/>
</dbReference>
<comment type="subcellular location">
    <subcellularLocation>
        <location evidence="8">Cytoplasm</location>
    </subcellularLocation>
</comment>
<feature type="binding site" evidence="8">
    <location>
        <position position="94"/>
    </location>
    <ligand>
        <name>L-citrulline</name>
        <dbReference type="ChEBI" id="CHEBI:57743"/>
    </ligand>
</feature>
<dbReference type="InterPro" id="IPR001518">
    <property type="entry name" value="Arginosuc_synth"/>
</dbReference>
<dbReference type="Pfam" id="PF20979">
    <property type="entry name" value="Arginosuc_syn_C"/>
    <property type="match status" value="1"/>
</dbReference>
<evidence type="ECO:0000256" key="3">
    <source>
        <dbReference type="ARBA" id="ARBA00022571"/>
    </source>
</evidence>
<feature type="binding site" evidence="8">
    <location>
        <position position="130"/>
    </location>
    <ligand>
        <name>L-citrulline</name>
        <dbReference type="ChEBI" id="CHEBI:57743"/>
    </ligand>
</feature>
<comment type="catalytic activity">
    <reaction evidence="8">
        <text>L-citrulline + L-aspartate + ATP = 2-(N(omega)-L-arginino)succinate + AMP + diphosphate + H(+)</text>
        <dbReference type="Rhea" id="RHEA:10932"/>
        <dbReference type="ChEBI" id="CHEBI:15378"/>
        <dbReference type="ChEBI" id="CHEBI:29991"/>
        <dbReference type="ChEBI" id="CHEBI:30616"/>
        <dbReference type="ChEBI" id="CHEBI:33019"/>
        <dbReference type="ChEBI" id="CHEBI:57472"/>
        <dbReference type="ChEBI" id="CHEBI:57743"/>
        <dbReference type="ChEBI" id="CHEBI:456215"/>
        <dbReference type="EC" id="6.3.4.5"/>
    </reaction>
</comment>
<dbReference type="GO" id="GO:0004055">
    <property type="term" value="F:argininosuccinate synthase activity"/>
    <property type="evidence" value="ECO:0007669"/>
    <property type="project" value="UniProtKB-EC"/>
</dbReference>
<feature type="binding site" evidence="8">
    <location>
        <position position="183"/>
    </location>
    <ligand>
        <name>L-citrulline</name>
        <dbReference type="ChEBI" id="CHEBI:57743"/>
    </ligand>
</feature>
<dbReference type="CDD" id="cd01999">
    <property type="entry name" value="ASS"/>
    <property type="match status" value="1"/>
</dbReference>
<dbReference type="Gene3D" id="3.40.50.620">
    <property type="entry name" value="HUPs"/>
    <property type="match status" value="1"/>
</dbReference>
<keyword evidence="8" id="KW-0963">Cytoplasm</keyword>
<dbReference type="InterPro" id="IPR024074">
    <property type="entry name" value="AS_cat/multimer_dom_body"/>
</dbReference>
<dbReference type="HAMAP" id="MF_00005">
    <property type="entry name" value="Arg_succ_synth_type1"/>
    <property type="match status" value="1"/>
</dbReference>
<keyword evidence="5 8" id="KW-0028">Amino-acid biosynthesis</keyword>
<dbReference type="Gene3D" id="3.90.1260.10">
    <property type="entry name" value="Argininosuccinate synthetase, chain A, domain 2"/>
    <property type="match status" value="1"/>
</dbReference>
<evidence type="ECO:0000256" key="5">
    <source>
        <dbReference type="ARBA" id="ARBA00022605"/>
    </source>
</evidence>
<feature type="binding site" evidence="8">
    <location>
        <position position="134"/>
    </location>
    <ligand>
        <name>L-citrulline</name>
        <dbReference type="ChEBI" id="CHEBI:57743"/>
    </ligand>
</feature>
<evidence type="ECO:0000259" key="9">
    <source>
        <dbReference type="Pfam" id="PF00764"/>
    </source>
</evidence>
<dbReference type="NCBIfam" id="TIGR00032">
    <property type="entry name" value="argG"/>
    <property type="match status" value="1"/>
</dbReference>
<keyword evidence="4 8" id="KW-0436">Ligase</keyword>
<evidence type="ECO:0000256" key="6">
    <source>
        <dbReference type="ARBA" id="ARBA00022741"/>
    </source>
</evidence>
<dbReference type="EMBL" id="JBEPMA010000015">
    <property type="protein sequence ID" value="MET3618107.1"/>
    <property type="molecule type" value="Genomic_DNA"/>
</dbReference>